<reference evidence="3" key="2">
    <citation type="submission" date="2014-07" db="EMBL/GenBank/DDBJ databases">
        <authorList>
            <person name="Hull J."/>
        </authorList>
    </citation>
    <scope>NUCLEOTIDE SEQUENCE</scope>
</reference>
<evidence type="ECO:0000256" key="2">
    <source>
        <dbReference type="SAM" id="SignalP"/>
    </source>
</evidence>
<sequence>HYLKMKRWALVFLYQMFIASTQAAPKKHPHGYVIASRGAAQDSPMNLEAEVSHSTTLEQSPGGSTSPSGLLDIILSSARLIIPSLTPSTSQSSKDAESVTEDNQASYPSSQPPLAELNNGATTRQPALVDDDDILTQLESLEKVFNQLVLPYLKRNSSSTLETLNTVREVLTTFSAIRESVHAVPLLQPLLRMSAWIKQ</sequence>
<dbReference type="AlphaFoldDB" id="A0A0A9Y878"/>
<accession>A0A0A9Y878</accession>
<organism evidence="3">
    <name type="scientific">Lygus hesperus</name>
    <name type="common">Western plant bug</name>
    <dbReference type="NCBI Taxonomy" id="30085"/>
    <lineage>
        <taxon>Eukaryota</taxon>
        <taxon>Metazoa</taxon>
        <taxon>Ecdysozoa</taxon>
        <taxon>Arthropoda</taxon>
        <taxon>Hexapoda</taxon>
        <taxon>Insecta</taxon>
        <taxon>Pterygota</taxon>
        <taxon>Neoptera</taxon>
        <taxon>Paraneoptera</taxon>
        <taxon>Hemiptera</taxon>
        <taxon>Heteroptera</taxon>
        <taxon>Panheteroptera</taxon>
        <taxon>Cimicomorpha</taxon>
        <taxon>Miridae</taxon>
        <taxon>Mirini</taxon>
        <taxon>Lygus</taxon>
    </lineage>
</organism>
<reference evidence="3" key="1">
    <citation type="journal article" date="2014" name="PLoS ONE">
        <title>Transcriptome-Based Identification of ABC Transporters in the Western Tarnished Plant Bug Lygus hesperus.</title>
        <authorList>
            <person name="Hull J.J."/>
            <person name="Chaney K."/>
            <person name="Geib S.M."/>
            <person name="Fabrick J.A."/>
            <person name="Brent C.S."/>
            <person name="Walsh D."/>
            <person name="Lavine L.C."/>
        </authorList>
    </citation>
    <scope>NUCLEOTIDE SEQUENCE</scope>
</reference>
<name>A0A0A9Y878_LYGHE</name>
<feature type="region of interest" description="Disordered" evidence="1">
    <location>
        <begin position="43"/>
        <end position="68"/>
    </location>
</feature>
<dbReference type="EMBL" id="GBHO01014337">
    <property type="protein sequence ID" value="JAG29267.1"/>
    <property type="molecule type" value="Transcribed_RNA"/>
</dbReference>
<proteinExistence type="predicted"/>
<protein>
    <submittedName>
        <fullName evidence="3">Protein VTS1</fullName>
    </submittedName>
</protein>
<keyword evidence="2" id="KW-0732">Signal</keyword>
<gene>
    <name evidence="3" type="primary">VTS1</name>
    <name evidence="3" type="ORF">CM83_7299</name>
</gene>
<feature type="region of interest" description="Disordered" evidence="1">
    <location>
        <begin position="86"/>
        <end position="119"/>
    </location>
</feature>
<evidence type="ECO:0000256" key="1">
    <source>
        <dbReference type="SAM" id="MobiDB-lite"/>
    </source>
</evidence>
<feature type="signal peptide" evidence="2">
    <location>
        <begin position="1"/>
        <end position="23"/>
    </location>
</feature>
<feature type="chain" id="PRO_5002053354" evidence="2">
    <location>
        <begin position="24"/>
        <end position="199"/>
    </location>
</feature>
<feature type="non-terminal residue" evidence="3">
    <location>
        <position position="1"/>
    </location>
</feature>
<evidence type="ECO:0000313" key="3">
    <source>
        <dbReference type="EMBL" id="JAG29267.1"/>
    </source>
</evidence>